<feature type="coiled-coil region" evidence="22">
    <location>
        <begin position="472"/>
        <end position="502"/>
    </location>
</feature>
<dbReference type="InterPro" id="IPR036397">
    <property type="entry name" value="RNaseH_sf"/>
</dbReference>
<evidence type="ECO:0000256" key="3">
    <source>
        <dbReference type="ARBA" id="ARBA00009063"/>
    </source>
</evidence>
<comment type="similarity">
    <text evidence="3 21">Belongs to the syntaxin family.</text>
</comment>
<evidence type="ECO:0000256" key="19">
    <source>
        <dbReference type="ARBA" id="ARBA00079509"/>
    </source>
</evidence>
<evidence type="ECO:0000313" key="25">
    <source>
        <dbReference type="Proteomes" id="UP001166674"/>
    </source>
</evidence>
<keyword evidence="8" id="KW-0269">Exonuclease</keyword>
<dbReference type="SUPFAM" id="SSF53098">
    <property type="entry name" value="Ribonuclease H-like"/>
    <property type="match status" value="1"/>
</dbReference>
<comment type="subcellular location">
    <subcellularLocation>
        <location evidence="1">Golgi apparatus</location>
        <location evidence="1">trans-Golgi network membrane</location>
        <topology evidence="1">Peripheral membrane protein</topology>
    </subcellularLocation>
    <subcellularLocation>
        <location evidence="2">Mitochondrion intermembrane space</location>
    </subcellularLocation>
</comment>
<dbReference type="Pfam" id="PF00929">
    <property type="entry name" value="RNase_T"/>
    <property type="match status" value="1"/>
</dbReference>
<dbReference type="InterPro" id="IPR022894">
    <property type="entry name" value="Oligoribonuclease"/>
</dbReference>
<comment type="caution">
    <text evidence="24">The sequence shown here is derived from an EMBL/GenBank/DDBJ whole genome shotgun (WGS) entry which is preliminary data.</text>
</comment>
<comment type="similarity">
    <text evidence="4">Belongs to the oligoribonuclease family.</text>
</comment>
<feature type="coiled-coil region" evidence="22">
    <location>
        <begin position="323"/>
        <end position="350"/>
    </location>
</feature>
<dbReference type="EMBL" id="JAATJV010246400">
    <property type="protein sequence ID" value="MBZ3875251.1"/>
    <property type="molecule type" value="Genomic_DNA"/>
</dbReference>
<keyword evidence="10" id="KW-0333">Golgi apparatus</keyword>
<proteinExistence type="inferred from homology"/>
<dbReference type="Proteomes" id="UP001166674">
    <property type="component" value="Unassembled WGS sequence"/>
</dbReference>
<reference evidence="24" key="1">
    <citation type="submission" date="2020-03" db="EMBL/GenBank/DDBJ databases">
        <title>Studies in the Genomics of Life Span.</title>
        <authorList>
            <person name="Glass D."/>
        </authorList>
    </citation>
    <scope>NUCLEOTIDE SEQUENCE</scope>
    <source>
        <strain evidence="24">SUZIE</strain>
        <tissue evidence="24">Muscle</tissue>
    </source>
</reference>
<keyword evidence="5" id="KW-0813">Transport</keyword>
<keyword evidence="7" id="KW-0378">Hydrolase</keyword>
<comment type="subunit">
    <text evidence="13">Homodimer. Homotetramer.</text>
</comment>
<evidence type="ECO:0000256" key="17">
    <source>
        <dbReference type="ARBA" id="ARBA00068437"/>
    </source>
</evidence>
<evidence type="ECO:0000256" key="18">
    <source>
        <dbReference type="ARBA" id="ARBA00069798"/>
    </source>
</evidence>
<evidence type="ECO:0000256" key="14">
    <source>
        <dbReference type="ARBA" id="ARBA00053290"/>
    </source>
</evidence>
<dbReference type="NCBIfam" id="NF003765">
    <property type="entry name" value="PRK05359.1"/>
    <property type="match status" value="1"/>
</dbReference>
<dbReference type="GO" id="GO:0005794">
    <property type="term" value="C:Golgi apparatus"/>
    <property type="evidence" value="ECO:0007669"/>
    <property type="project" value="UniProtKB-SubCell"/>
</dbReference>
<evidence type="ECO:0000256" key="9">
    <source>
        <dbReference type="ARBA" id="ARBA00022927"/>
    </source>
</evidence>
<name>A0AA41SWJ7_SCICA</name>
<evidence type="ECO:0000256" key="21">
    <source>
        <dbReference type="RuleBase" id="RU003858"/>
    </source>
</evidence>
<evidence type="ECO:0000256" key="15">
    <source>
        <dbReference type="ARBA" id="ARBA00057450"/>
    </source>
</evidence>
<dbReference type="InterPro" id="IPR013520">
    <property type="entry name" value="Ribonucl_H"/>
</dbReference>
<dbReference type="CDD" id="cd15878">
    <property type="entry name" value="SNARE_syntaxin11"/>
    <property type="match status" value="1"/>
</dbReference>
<evidence type="ECO:0000256" key="1">
    <source>
        <dbReference type="ARBA" id="ARBA00004150"/>
    </source>
</evidence>
<dbReference type="InterPro" id="IPR000727">
    <property type="entry name" value="T_SNARE_dom"/>
</dbReference>
<dbReference type="InterPro" id="IPR012337">
    <property type="entry name" value="RNaseH-like_sf"/>
</dbReference>
<dbReference type="Gene3D" id="1.20.5.110">
    <property type="match status" value="1"/>
</dbReference>
<evidence type="ECO:0000256" key="4">
    <source>
        <dbReference type="ARBA" id="ARBA00009921"/>
    </source>
</evidence>
<comment type="function">
    <text evidence="14">SNARE that acts to regulate protein transport between late endosomes and the trans-Golgi network.</text>
</comment>
<feature type="domain" description="T-SNARE coiled-coil homology" evidence="23">
    <location>
        <begin position="486"/>
        <end position="548"/>
    </location>
</feature>
<evidence type="ECO:0000256" key="8">
    <source>
        <dbReference type="ARBA" id="ARBA00022839"/>
    </source>
</evidence>
<dbReference type="CDD" id="cd00179">
    <property type="entry name" value="SynN"/>
    <property type="match status" value="1"/>
</dbReference>
<evidence type="ECO:0000313" key="24">
    <source>
        <dbReference type="EMBL" id="MBZ3875251.1"/>
    </source>
</evidence>
<evidence type="ECO:0000256" key="16">
    <source>
        <dbReference type="ARBA" id="ARBA00064585"/>
    </source>
</evidence>
<dbReference type="SUPFAM" id="SSF47661">
    <property type="entry name" value="t-snare proteins"/>
    <property type="match status" value="1"/>
</dbReference>
<evidence type="ECO:0000256" key="12">
    <source>
        <dbReference type="ARBA" id="ARBA00023136"/>
    </source>
</evidence>
<sequence>MLGGSLGSRLLRGVGGSRRQFGSRGVREGGAAMAAGESMAQRMVWVDLEMTGLDIEKDQIIEMACLITDSDLNILAEGPNLIIKQPDELLDSMSDWCKEHHGKSGLTKAVKESTITLQQAEYEFLSFVRQQTPPGLCPLAGNSVHADKKFLDKYMPQFMKHLHYRIIDVSTVKELCRRWYPEEYEFAPKKAASHRALDDISESIKELQFYRNNIFKKKTDEKKRKIIENGENEKTRRPDLEKVAHKEMRPKLRLEKHKCIRSHILLLAAAGIPETSQGSPGKMKDRLAELLELSKNYDQQFPDGDDEFDSLHKDIVFETDHILESLYRDIQDIQDENQLLMADVKRLGKQNVRFLTSMRRLSSIKRDTNSIAKAIKTRGESIHRKLRAMKELSQAAEAQHGVHSAVARISRAQYSALTRTFQQAMHEYNQAEMKQRDNCKIRIQRQLEIMGKDVSGEQIEDMFEQGKWDVFSENLLADVKGARAALNEIESRHRELLRLENRIRDVHELFLQMAVLVEQQADTLNVIELNVQKTVDYTGEAKAQVRKTLQYKKKNPCRTICCFCCPCLN</sequence>
<dbReference type="FunFam" id="1.20.5.110:FF:000022">
    <property type="entry name" value="Syntaxin 19"/>
    <property type="match status" value="1"/>
</dbReference>
<dbReference type="PANTHER" id="PTHR11046:SF0">
    <property type="entry name" value="OLIGORIBONUCLEASE, MITOCHONDRIAL"/>
    <property type="match status" value="1"/>
</dbReference>
<dbReference type="GO" id="GO:0000175">
    <property type="term" value="F:3'-5'-RNA exonuclease activity"/>
    <property type="evidence" value="ECO:0007669"/>
    <property type="project" value="InterPro"/>
</dbReference>
<keyword evidence="6" id="KW-0540">Nuclease</keyword>
<dbReference type="GO" id="GO:0016020">
    <property type="term" value="C:membrane"/>
    <property type="evidence" value="ECO:0007669"/>
    <property type="project" value="InterPro"/>
</dbReference>
<dbReference type="FunFam" id="3.30.420.10:FF:000003">
    <property type="entry name" value="Oligoribonuclease"/>
    <property type="match status" value="1"/>
</dbReference>
<dbReference type="GO" id="GO:0005758">
    <property type="term" value="C:mitochondrial intermembrane space"/>
    <property type="evidence" value="ECO:0007669"/>
    <property type="project" value="UniProtKB-SubCell"/>
</dbReference>
<dbReference type="Pfam" id="PF00804">
    <property type="entry name" value="Syntaxin"/>
    <property type="match status" value="1"/>
</dbReference>
<dbReference type="SMART" id="SM00397">
    <property type="entry name" value="t_SNARE"/>
    <property type="match status" value="1"/>
</dbReference>
<dbReference type="Gene3D" id="3.30.420.10">
    <property type="entry name" value="Ribonuclease H-like superfamily/Ribonuclease H"/>
    <property type="match status" value="1"/>
</dbReference>
<evidence type="ECO:0000256" key="13">
    <source>
        <dbReference type="ARBA" id="ARBA00046824"/>
    </source>
</evidence>
<dbReference type="PROSITE" id="PS50192">
    <property type="entry name" value="T_SNARE"/>
    <property type="match status" value="1"/>
</dbReference>
<dbReference type="FunFam" id="1.20.58.70:FF:000015">
    <property type="entry name" value="Syntaxin 11"/>
    <property type="match status" value="1"/>
</dbReference>
<dbReference type="PROSITE" id="PS00914">
    <property type="entry name" value="SYNTAXIN"/>
    <property type="match status" value="1"/>
</dbReference>
<dbReference type="SMART" id="SM00503">
    <property type="entry name" value="SynN"/>
    <property type="match status" value="1"/>
</dbReference>
<accession>A0AA41SWJ7</accession>
<dbReference type="InterPro" id="IPR006011">
    <property type="entry name" value="Syntaxin_N"/>
</dbReference>
<keyword evidence="12" id="KW-0472">Membrane</keyword>
<dbReference type="AlphaFoldDB" id="A0AA41SWJ7"/>
<evidence type="ECO:0000256" key="7">
    <source>
        <dbReference type="ARBA" id="ARBA00022801"/>
    </source>
</evidence>
<evidence type="ECO:0000256" key="20">
    <source>
        <dbReference type="ARBA" id="ARBA00079573"/>
    </source>
</evidence>
<dbReference type="InterPro" id="IPR006012">
    <property type="entry name" value="Syntaxin/epimorphin_CS"/>
</dbReference>
<dbReference type="PANTHER" id="PTHR11046">
    <property type="entry name" value="OLIGORIBONUCLEASE, MITOCHONDRIAL"/>
    <property type="match status" value="1"/>
</dbReference>
<dbReference type="GO" id="GO:0003676">
    <property type="term" value="F:nucleic acid binding"/>
    <property type="evidence" value="ECO:0007669"/>
    <property type="project" value="InterPro"/>
</dbReference>
<keyword evidence="11 22" id="KW-0175">Coiled coil</keyword>
<organism evidence="24 25">
    <name type="scientific">Sciurus carolinensis</name>
    <name type="common">Eastern gray squirrel</name>
    <dbReference type="NCBI Taxonomy" id="30640"/>
    <lineage>
        <taxon>Eukaryota</taxon>
        <taxon>Metazoa</taxon>
        <taxon>Chordata</taxon>
        <taxon>Craniata</taxon>
        <taxon>Vertebrata</taxon>
        <taxon>Euteleostomi</taxon>
        <taxon>Mammalia</taxon>
        <taxon>Eutheria</taxon>
        <taxon>Euarchontoglires</taxon>
        <taxon>Glires</taxon>
        <taxon>Rodentia</taxon>
        <taxon>Sciuromorpha</taxon>
        <taxon>Sciuridae</taxon>
        <taxon>Sciurinae</taxon>
        <taxon>Sciurini</taxon>
        <taxon>Sciurus</taxon>
    </lineage>
</organism>
<evidence type="ECO:0000256" key="10">
    <source>
        <dbReference type="ARBA" id="ARBA00023034"/>
    </source>
</evidence>
<evidence type="ECO:0000256" key="5">
    <source>
        <dbReference type="ARBA" id="ARBA00022448"/>
    </source>
</evidence>
<protein>
    <recommendedName>
        <fullName evidence="17">Oligoribonuclease, mitochondrial</fullName>
    </recommendedName>
    <alternativeName>
        <fullName evidence="19">RNA exonuclease 2 homolog</fullName>
    </alternativeName>
    <alternativeName>
        <fullName evidence="20">Small fragment nuclease</fullName>
    </alternativeName>
    <alternativeName>
        <fullName evidence="18">Syntaxin-11</fullName>
    </alternativeName>
</protein>
<evidence type="ECO:0000256" key="22">
    <source>
        <dbReference type="SAM" id="Coils"/>
    </source>
</evidence>
<comment type="subunit">
    <text evidence="16">Interacts with the SNARE proteins SNAP-23 and VAMP.</text>
</comment>
<comment type="function">
    <text evidence="15">3'-to-5'exoribonuclease that preferentially degrades DNA and RNA oligonucleotides composed of only two nucleotides. Binds and degrades longer oligonucleotides with a lower affinity. Plays dual roles in mitochondria, scavenging nanoRNAs (small RNA oligonucleotides of &lt;5 nucleotides) that are produced by the degradosome and clearing short RNAs that are generated by RNA processing. Essential for correct initiation of mitochondrial transcription, degrading mitochondrial RNA dinucleotides to prevent RNA-primed transcription at non-canonical sites in the mitochondrial genome. Essential for embryonic development.</text>
</comment>
<dbReference type="InterPro" id="IPR010989">
    <property type="entry name" value="SNARE"/>
</dbReference>
<dbReference type="GO" id="GO:0005484">
    <property type="term" value="F:SNAP receptor activity"/>
    <property type="evidence" value="ECO:0007669"/>
    <property type="project" value="InterPro"/>
</dbReference>
<dbReference type="GO" id="GO:0016192">
    <property type="term" value="P:vesicle-mediated transport"/>
    <property type="evidence" value="ECO:0007669"/>
    <property type="project" value="InterPro"/>
</dbReference>
<dbReference type="InterPro" id="IPR042781">
    <property type="entry name" value="Syntaxin11_SNARE"/>
</dbReference>
<gene>
    <name evidence="24" type="ORF">SUZIE_132005</name>
</gene>
<evidence type="ECO:0000259" key="23">
    <source>
        <dbReference type="PROSITE" id="PS50192"/>
    </source>
</evidence>
<dbReference type="CDD" id="cd06135">
    <property type="entry name" value="Orn"/>
    <property type="match status" value="1"/>
</dbReference>
<evidence type="ECO:0000256" key="2">
    <source>
        <dbReference type="ARBA" id="ARBA00004569"/>
    </source>
</evidence>
<evidence type="ECO:0000256" key="6">
    <source>
        <dbReference type="ARBA" id="ARBA00022722"/>
    </source>
</evidence>
<keyword evidence="25" id="KW-1185">Reference proteome</keyword>
<dbReference type="SMART" id="SM00479">
    <property type="entry name" value="EXOIII"/>
    <property type="match status" value="1"/>
</dbReference>
<dbReference type="HAMAP" id="MF_00045">
    <property type="entry name" value="Oligoribonuclease"/>
    <property type="match status" value="1"/>
</dbReference>
<keyword evidence="9" id="KW-0653">Protein transport</keyword>
<dbReference type="GO" id="GO:0006886">
    <property type="term" value="P:intracellular protein transport"/>
    <property type="evidence" value="ECO:0007669"/>
    <property type="project" value="InterPro"/>
</dbReference>
<dbReference type="Gene3D" id="1.20.58.70">
    <property type="match status" value="1"/>
</dbReference>
<evidence type="ECO:0000256" key="11">
    <source>
        <dbReference type="ARBA" id="ARBA00023054"/>
    </source>
</evidence>